<reference evidence="2" key="2">
    <citation type="submission" date="2020-06" db="EMBL/GenBank/DDBJ databases">
        <title>Helianthus annuus Genome sequencing and assembly Release 2.</title>
        <authorList>
            <person name="Gouzy J."/>
            <person name="Langlade N."/>
            <person name="Munos S."/>
        </authorList>
    </citation>
    <scope>NUCLEOTIDE SEQUENCE</scope>
    <source>
        <tissue evidence="2">Leaves</tissue>
    </source>
</reference>
<comment type="caution">
    <text evidence="2">The sequence shown here is derived from an EMBL/GenBank/DDBJ whole genome shotgun (WGS) entry which is preliminary data.</text>
</comment>
<gene>
    <name evidence="2" type="ORF">HanXRQr2_Chr16g0733561</name>
</gene>
<dbReference type="Proteomes" id="UP000215914">
    <property type="component" value="Unassembled WGS sequence"/>
</dbReference>
<accession>A0A9K3DR53</accession>
<organism evidence="2 3">
    <name type="scientific">Helianthus annuus</name>
    <name type="common">Common sunflower</name>
    <dbReference type="NCBI Taxonomy" id="4232"/>
    <lineage>
        <taxon>Eukaryota</taxon>
        <taxon>Viridiplantae</taxon>
        <taxon>Streptophyta</taxon>
        <taxon>Embryophyta</taxon>
        <taxon>Tracheophyta</taxon>
        <taxon>Spermatophyta</taxon>
        <taxon>Magnoliopsida</taxon>
        <taxon>eudicotyledons</taxon>
        <taxon>Gunneridae</taxon>
        <taxon>Pentapetalae</taxon>
        <taxon>asterids</taxon>
        <taxon>campanulids</taxon>
        <taxon>Asterales</taxon>
        <taxon>Asteraceae</taxon>
        <taxon>Asteroideae</taxon>
        <taxon>Heliantheae alliance</taxon>
        <taxon>Heliantheae</taxon>
        <taxon>Helianthus</taxon>
    </lineage>
</organism>
<name>A0A9K3DR53_HELAN</name>
<reference evidence="2" key="1">
    <citation type="journal article" date="2017" name="Nature">
        <title>The sunflower genome provides insights into oil metabolism, flowering and Asterid evolution.</title>
        <authorList>
            <person name="Badouin H."/>
            <person name="Gouzy J."/>
            <person name="Grassa C.J."/>
            <person name="Murat F."/>
            <person name="Staton S.E."/>
            <person name="Cottret L."/>
            <person name="Lelandais-Briere C."/>
            <person name="Owens G.L."/>
            <person name="Carrere S."/>
            <person name="Mayjonade B."/>
            <person name="Legrand L."/>
            <person name="Gill N."/>
            <person name="Kane N.C."/>
            <person name="Bowers J.E."/>
            <person name="Hubner S."/>
            <person name="Bellec A."/>
            <person name="Berard A."/>
            <person name="Berges H."/>
            <person name="Blanchet N."/>
            <person name="Boniface M.C."/>
            <person name="Brunel D."/>
            <person name="Catrice O."/>
            <person name="Chaidir N."/>
            <person name="Claudel C."/>
            <person name="Donnadieu C."/>
            <person name="Faraut T."/>
            <person name="Fievet G."/>
            <person name="Helmstetter N."/>
            <person name="King M."/>
            <person name="Knapp S.J."/>
            <person name="Lai Z."/>
            <person name="Le Paslier M.C."/>
            <person name="Lippi Y."/>
            <person name="Lorenzon L."/>
            <person name="Mandel J.R."/>
            <person name="Marage G."/>
            <person name="Marchand G."/>
            <person name="Marquand E."/>
            <person name="Bret-Mestries E."/>
            <person name="Morien E."/>
            <person name="Nambeesan S."/>
            <person name="Nguyen T."/>
            <person name="Pegot-Espagnet P."/>
            <person name="Pouilly N."/>
            <person name="Raftis F."/>
            <person name="Sallet E."/>
            <person name="Schiex T."/>
            <person name="Thomas J."/>
            <person name="Vandecasteele C."/>
            <person name="Vares D."/>
            <person name="Vear F."/>
            <person name="Vautrin S."/>
            <person name="Crespi M."/>
            <person name="Mangin B."/>
            <person name="Burke J.M."/>
            <person name="Salse J."/>
            <person name="Munos S."/>
            <person name="Vincourt P."/>
            <person name="Rieseberg L.H."/>
            <person name="Langlade N.B."/>
        </authorList>
    </citation>
    <scope>NUCLEOTIDE SEQUENCE</scope>
    <source>
        <tissue evidence="2">Leaves</tissue>
    </source>
</reference>
<keyword evidence="3" id="KW-1185">Reference proteome</keyword>
<evidence type="ECO:0000313" key="3">
    <source>
        <dbReference type="Proteomes" id="UP000215914"/>
    </source>
</evidence>
<dbReference type="AlphaFoldDB" id="A0A9K3DR53"/>
<protein>
    <submittedName>
        <fullName evidence="2">Uncharacterized protein</fullName>
    </submittedName>
</protein>
<proteinExistence type="predicted"/>
<evidence type="ECO:0000313" key="2">
    <source>
        <dbReference type="EMBL" id="KAF5758798.1"/>
    </source>
</evidence>
<sequence length="48" mass="5337">MQGVWCFQSSETSSFLLLSDEQTKNYNQNAGKKPSLDIVDTQTADPRG</sequence>
<dbReference type="Gramene" id="mRNA:HanXRQr2_Chr16g0733561">
    <property type="protein sequence ID" value="mRNA:HanXRQr2_Chr16g0733561"/>
    <property type="gene ID" value="HanXRQr2_Chr16g0733561"/>
</dbReference>
<feature type="region of interest" description="Disordered" evidence="1">
    <location>
        <begin position="26"/>
        <end position="48"/>
    </location>
</feature>
<evidence type="ECO:0000256" key="1">
    <source>
        <dbReference type="SAM" id="MobiDB-lite"/>
    </source>
</evidence>
<dbReference type="EMBL" id="MNCJ02000331">
    <property type="protein sequence ID" value="KAF5758798.1"/>
    <property type="molecule type" value="Genomic_DNA"/>
</dbReference>